<keyword evidence="2" id="KW-1185">Reference proteome</keyword>
<gene>
    <name evidence="1" type="ORF">PRZ48_002938</name>
</gene>
<dbReference type="Proteomes" id="UP001305779">
    <property type="component" value="Unassembled WGS sequence"/>
</dbReference>
<evidence type="ECO:0000313" key="1">
    <source>
        <dbReference type="EMBL" id="KAK4504975.1"/>
    </source>
</evidence>
<protein>
    <submittedName>
        <fullName evidence="1">Uncharacterized protein</fullName>
    </submittedName>
</protein>
<reference evidence="1 2" key="1">
    <citation type="journal article" date="2023" name="G3 (Bethesda)">
        <title>A chromosome-level genome assembly of Zasmidium syzygii isolated from banana leaves.</title>
        <authorList>
            <person name="van Westerhoven A.C."/>
            <person name="Mehrabi R."/>
            <person name="Talebi R."/>
            <person name="Steentjes M.B.F."/>
            <person name="Corcolon B."/>
            <person name="Chong P.A."/>
            <person name="Kema G.H.J."/>
            <person name="Seidl M.F."/>
        </authorList>
    </citation>
    <scope>NUCLEOTIDE SEQUENCE [LARGE SCALE GENOMIC DNA]</scope>
    <source>
        <strain evidence="1 2">P124</strain>
    </source>
</reference>
<dbReference type="EMBL" id="JAXOVC010000002">
    <property type="protein sequence ID" value="KAK4504975.1"/>
    <property type="molecule type" value="Genomic_DNA"/>
</dbReference>
<proteinExistence type="predicted"/>
<sequence>MQPSLDQTGVSPFGVSMAFPPLPMAFDMTAENIPTDTNGLTNIYDNIFDGLNGLFDDHYDKGMRISTYGDPMPSFGDV</sequence>
<evidence type="ECO:0000313" key="2">
    <source>
        <dbReference type="Proteomes" id="UP001305779"/>
    </source>
</evidence>
<organism evidence="1 2">
    <name type="scientific">Zasmidium cellare</name>
    <name type="common">Wine cellar mold</name>
    <name type="synonym">Racodium cellare</name>
    <dbReference type="NCBI Taxonomy" id="395010"/>
    <lineage>
        <taxon>Eukaryota</taxon>
        <taxon>Fungi</taxon>
        <taxon>Dikarya</taxon>
        <taxon>Ascomycota</taxon>
        <taxon>Pezizomycotina</taxon>
        <taxon>Dothideomycetes</taxon>
        <taxon>Dothideomycetidae</taxon>
        <taxon>Mycosphaerellales</taxon>
        <taxon>Mycosphaerellaceae</taxon>
        <taxon>Zasmidium</taxon>
    </lineage>
</organism>
<name>A0ABR0EV44_ZASCE</name>
<accession>A0ABR0EV44</accession>
<comment type="caution">
    <text evidence="1">The sequence shown here is derived from an EMBL/GenBank/DDBJ whole genome shotgun (WGS) entry which is preliminary data.</text>
</comment>